<dbReference type="GO" id="GO:0061630">
    <property type="term" value="F:ubiquitin protein ligase activity"/>
    <property type="evidence" value="ECO:0007669"/>
    <property type="project" value="UniProtKB-EC"/>
</dbReference>
<dbReference type="GO" id="GO:0016567">
    <property type="term" value="P:protein ubiquitination"/>
    <property type="evidence" value="ECO:0007669"/>
    <property type="project" value="InterPro"/>
</dbReference>
<evidence type="ECO:0000313" key="12">
    <source>
        <dbReference type="Proteomes" id="UP000221165"/>
    </source>
</evidence>
<dbReference type="InterPro" id="IPR002867">
    <property type="entry name" value="IBR_dom"/>
</dbReference>
<feature type="region of interest" description="Disordered" evidence="9">
    <location>
        <begin position="443"/>
        <end position="569"/>
    </location>
</feature>
<feature type="domain" description="RING-type" evidence="10">
    <location>
        <begin position="329"/>
        <end position="690"/>
    </location>
</feature>
<keyword evidence="4" id="KW-0479">Metal-binding</keyword>
<name>A0A2C6LGB3_9APIC</name>
<evidence type="ECO:0000256" key="7">
    <source>
        <dbReference type="ARBA" id="ARBA00022786"/>
    </source>
</evidence>
<evidence type="ECO:0000256" key="5">
    <source>
        <dbReference type="ARBA" id="ARBA00022737"/>
    </source>
</evidence>
<dbReference type="Pfam" id="PF19422">
    <property type="entry name" value="Ariadne"/>
    <property type="match status" value="1"/>
</dbReference>
<dbReference type="Proteomes" id="UP000221165">
    <property type="component" value="Unassembled WGS sequence"/>
</dbReference>
<accession>A0A2C6LGB3</accession>
<evidence type="ECO:0000256" key="2">
    <source>
        <dbReference type="ARBA" id="ARBA00012251"/>
    </source>
</evidence>
<feature type="compositionally biased region" description="Acidic residues" evidence="9">
    <location>
        <begin position="55"/>
        <end position="70"/>
    </location>
</feature>
<keyword evidence="8" id="KW-0862">Zinc</keyword>
<dbReference type="OrthoDB" id="10009520at2759"/>
<feature type="compositionally biased region" description="Basic and acidic residues" evidence="9">
    <location>
        <begin position="544"/>
        <end position="557"/>
    </location>
</feature>
<evidence type="ECO:0000256" key="8">
    <source>
        <dbReference type="ARBA" id="ARBA00022833"/>
    </source>
</evidence>
<feature type="compositionally biased region" description="Low complexity" evidence="9">
    <location>
        <begin position="189"/>
        <end position="199"/>
    </location>
</feature>
<dbReference type="InterPro" id="IPR031127">
    <property type="entry name" value="E3_UB_ligase_RBR"/>
</dbReference>
<evidence type="ECO:0000256" key="1">
    <source>
        <dbReference type="ARBA" id="ARBA00001798"/>
    </source>
</evidence>
<dbReference type="GO" id="GO:0008270">
    <property type="term" value="F:zinc ion binding"/>
    <property type="evidence" value="ECO:0007669"/>
    <property type="project" value="UniProtKB-KW"/>
</dbReference>
<feature type="region of interest" description="Disordered" evidence="9">
    <location>
        <begin position="172"/>
        <end position="307"/>
    </location>
</feature>
<proteinExistence type="predicted"/>
<feature type="compositionally biased region" description="Low complexity" evidence="9">
    <location>
        <begin position="512"/>
        <end position="538"/>
    </location>
</feature>
<dbReference type="Gene3D" id="1.20.120.1750">
    <property type="match status" value="1"/>
</dbReference>
<feature type="compositionally biased region" description="Low complexity" evidence="9">
    <location>
        <begin position="560"/>
        <end position="569"/>
    </location>
</feature>
<dbReference type="EMBL" id="MIGC01000111">
    <property type="protein sequence ID" value="PHJ25898.1"/>
    <property type="molecule type" value="Genomic_DNA"/>
</dbReference>
<feature type="compositionally biased region" description="Basic and acidic residues" evidence="9">
    <location>
        <begin position="496"/>
        <end position="507"/>
    </location>
</feature>
<dbReference type="InterPro" id="IPR045840">
    <property type="entry name" value="Ariadne"/>
</dbReference>
<gene>
    <name evidence="11" type="ORF">CSUI_000249</name>
</gene>
<dbReference type="PANTHER" id="PTHR11685">
    <property type="entry name" value="RBR FAMILY RING FINGER AND IBR DOMAIN-CONTAINING"/>
    <property type="match status" value="1"/>
</dbReference>
<feature type="region of interest" description="Disordered" evidence="9">
    <location>
        <begin position="1"/>
        <end position="70"/>
    </location>
</feature>
<evidence type="ECO:0000256" key="3">
    <source>
        <dbReference type="ARBA" id="ARBA00022679"/>
    </source>
</evidence>
<evidence type="ECO:0000256" key="4">
    <source>
        <dbReference type="ARBA" id="ARBA00022723"/>
    </source>
</evidence>
<evidence type="ECO:0000256" key="9">
    <source>
        <dbReference type="SAM" id="MobiDB-lite"/>
    </source>
</evidence>
<feature type="compositionally biased region" description="Low complexity" evidence="9">
    <location>
        <begin position="249"/>
        <end position="265"/>
    </location>
</feature>
<dbReference type="GeneID" id="94423694"/>
<dbReference type="InterPro" id="IPR044066">
    <property type="entry name" value="TRIAD_supradom"/>
</dbReference>
<dbReference type="CDD" id="cd22583">
    <property type="entry name" value="Rcat_RBR_ARI7-like"/>
    <property type="match status" value="1"/>
</dbReference>
<organism evidence="11 12">
    <name type="scientific">Cystoisospora suis</name>
    <dbReference type="NCBI Taxonomy" id="483139"/>
    <lineage>
        <taxon>Eukaryota</taxon>
        <taxon>Sar</taxon>
        <taxon>Alveolata</taxon>
        <taxon>Apicomplexa</taxon>
        <taxon>Conoidasida</taxon>
        <taxon>Coccidia</taxon>
        <taxon>Eucoccidiorida</taxon>
        <taxon>Eimeriorina</taxon>
        <taxon>Sarcocystidae</taxon>
        <taxon>Cystoisospora</taxon>
    </lineage>
</organism>
<feature type="compositionally biased region" description="Low complexity" evidence="9">
    <location>
        <begin position="443"/>
        <end position="495"/>
    </location>
</feature>
<evidence type="ECO:0000313" key="11">
    <source>
        <dbReference type="EMBL" id="PHJ25898.1"/>
    </source>
</evidence>
<dbReference type="SMART" id="SM00647">
    <property type="entry name" value="IBR"/>
    <property type="match status" value="2"/>
</dbReference>
<dbReference type="RefSeq" id="XP_067927544.1">
    <property type="nucleotide sequence ID" value="XM_068060483.1"/>
</dbReference>
<dbReference type="PROSITE" id="PS51873">
    <property type="entry name" value="TRIAD"/>
    <property type="match status" value="1"/>
</dbReference>
<dbReference type="AlphaFoldDB" id="A0A2C6LGB3"/>
<reference evidence="11 12" key="1">
    <citation type="journal article" date="2017" name="Int. J. Parasitol.">
        <title>The genome of the protozoan parasite Cystoisospora suis and a reverse vaccinology approach to identify vaccine candidates.</title>
        <authorList>
            <person name="Palmieri N."/>
            <person name="Shrestha A."/>
            <person name="Ruttkowski B."/>
            <person name="Beck T."/>
            <person name="Vogl C."/>
            <person name="Tomley F."/>
            <person name="Blake D.P."/>
            <person name="Joachim A."/>
        </authorList>
    </citation>
    <scope>NUCLEOTIDE SEQUENCE [LARGE SCALE GENOMIC DNA]</scope>
    <source>
        <strain evidence="11 12">Wien I</strain>
    </source>
</reference>
<keyword evidence="5" id="KW-0677">Repeat</keyword>
<protein>
    <recommendedName>
        <fullName evidence="2">RBR-type E3 ubiquitin transferase</fullName>
        <ecNumber evidence="2">2.3.2.31</ecNumber>
    </recommendedName>
</protein>
<dbReference type="EC" id="2.3.2.31" evidence="2"/>
<keyword evidence="12" id="KW-1185">Reference proteome</keyword>
<keyword evidence="7" id="KW-0833">Ubl conjugation pathway</keyword>
<comment type="catalytic activity">
    <reaction evidence="1">
        <text>[E2 ubiquitin-conjugating enzyme]-S-ubiquitinyl-L-cysteine + [acceptor protein]-L-lysine = [E2 ubiquitin-conjugating enzyme]-L-cysteine + [acceptor protein]-N(6)-ubiquitinyl-L-lysine.</text>
        <dbReference type="EC" id="2.3.2.31"/>
    </reaction>
</comment>
<evidence type="ECO:0000256" key="6">
    <source>
        <dbReference type="ARBA" id="ARBA00022771"/>
    </source>
</evidence>
<keyword evidence="6" id="KW-0863">Zinc-finger</keyword>
<comment type="caution">
    <text evidence="11">The sequence shown here is derived from an EMBL/GenBank/DDBJ whole genome shotgun (WGS) entry which is preliminary data.</text>
</comment>
<keyword evidence="3" id="KW-0808">Transferase</keyword>
<dbReference type="Pfam" id="PF22191">
    <property type="entry name" value="IBR_1"/>
    <property type="match status" value="1"/>
</dbReference>
<feature type="compositionally biased region" description="Basic and acidic residues" evidence="9">
    <location>
        <begin position="1"/>
        <end position="25"/>
    </location>
</feature>
<dbReference type="VEuPathDB" id="ToxoDB:CSUI_000249"/>
<feature type="compositionally biased region" description="Polar residues" evidence="9">
    <location>
        <begin position="219"/>
        <end position="234"/>
    </location>
</feature>
<sequence length="860" mass="96799">MKTQRKKGDKETSEKEEGDMRESEGRLGNSSMLACKDKSLENDSCGEVKSTYVHEEDEEEEEEDYEEEEELASEEYIYEEDSDIERDFLHLTQAQTFEKPSPVPYRSLSHAAARERMTEIIRESTELLNVDDDVAALLLGTYRWHADDLIQEWFSDQASVLAKARLPASCLKEEEEPSLDQREEVPLPSSSSSSSSSSSVCKAKRSISQASCSDRDESTPSGTTRQTTSMNDAQLPQGRRTSPRLRNKSISSSSSPPSASASSGSVETETDTKRRSSTTDGTPESPGVRKEKEKFASSSSATSAVEGDAEGRMFDCPITTLRVPLEETAALPCGHRFSNEGGLCRFPRFMSIPWECTYRCWRMYLKAALDEGPESAVEKRCPSFKCGEIVRESFWKRFVPPWQLDRLHDFQLRLFIERHPSFSWCPAPGCTYAVELCDTTTTTSAAPTTRGLPSSSSAFFSPSSSSSSPPPASTATASVDQSRSSSLSASSSCADSSHKTLQDEKTPENPTSSPSASLSSSSSSRADNDQPSSSSFSSPRTKKAKEQQDEDKKRSHPDTSSSSSSSSSSYVREVSQFSYATHRGTGNGLQGGDVSCACGMRFCLYCGEEPHRPVPCEIIRNWLLKNQSEADNMTWILVHTKNCPRCKQPIEKNQGCMHMTCRCGYEFCWLCLGDWKKHQTSNFYRCNIYEQRPPDPNEEKRKKAEESLERYAHYFERYGAHSHGQRVASERQIAQMLKHMRALSQRTLRDVSEVEFLENAVKQIVECRRMLKWSYAFGFFAEWPEAHRKDLFEYHQGQLERSLDLLQEKTETFDPDDFLEGGEDGLHRLQIFKAELIDLTRVIGGFFRNICTVFEDEFCT</sequence>
<dbReference type="SUPFAM" id="SSF57850">
    <property type="entry name" value="RING/U-box"/>
    <property type="match status" value="1"/>
</dbReference>
<evidence type="ECO:0000259" key="10">
    <source>
        <dbReference type="PROSITE" id="PS51873"/>
    </source>
</evidence>